<accession>A0ABQ5TFK3</accession>
<name>A0ABQ5TFK3_9BACI</name>
<dbReference type="RefSeq" id="WP_215123479.1">
    <property type="nucleotide sequence ID" value="NZ_BSKO01000001.1"/>
</dbReference>
<protein>
    <recommendedName>
        <fullName evidence="3">DUF2642 domain-containing protein</fullName>
    </recommendedName>
</protein>
<evidence type="ECO:0000313" key="1">
    <source>
        <dbReference type="EMBL" id="GLO64907.1"/>
    </source>
</evidence>
<gene>
    <name evidence="1" type="ORF">MACH08_06910</name>
</gene>
<reference evidence="1 2" key="1">
    <citation type="submission" date="2023-02" db="EMBL/GenBank/DDBJ databases">
        <title>Oceanobacillus kimchii IFOP_LL358 isolated form Alexandrium catenella lab strain.</title>
        <authorList>
            <person name="Gajardo G."/>
            <person name="Ueki S."/>
            <person name="Maruyama F."/>
        </authorList>
    </citation>
    <scope>NUCLEOTIDE SEQUENCE [LARGE SCALE GENOMIC DNA]</scope>
    <source>
        <strain evidence="1 2">IFOP_LL358</strain>
    </source>
</reference>
<sequence length="122" mass="12894">MANLTERQARLLSLLQNLQNLNTNSLTNTDFSIDFPSIDVGIDLGGISIGSGGNGENGNGGSLPSNIRQVLLGLLNENVDVSTPFGIVSGLLISVLNDYIVLIDNGEQVLVLIDKIETVNES</sequence>
<dbReference type="Pfam" id="PF10842">
    <property type="entry name" value="DUF2642"/>
    <property type="match status" value="1"/>
</dbReference>
<evidence type="ECO:0000313" key="2">
    <source>
        <dbReference type="Proteomes" id="UP001275436"/>
    </source>
</evidence>
<dbReference type="InterPro" id="IPR020139">
    <property type="entry name" value="DUF2642"/>
</dbReference>
<keyword evidence="2" id="KW-1185">Reference proteome</keyword>
<dbReference type="Proteomes" id="UP001275436">
    <property type="component" value="Unassembled WGS sequence"/>
</dbReference>
<dbReference type="EMBL" id="BSKO01000001">
    <property type="protein sequence ID" value="GLO64907.1"/>
    <property type="molecule type" value="Genomic_DNA"/>
</dbReference>
<proteinExistence type="predicted"/>
<organism evidence="1 2">
    <name type="scientific">Oceanobacillus kimchii</name>
    <dbReference type="NCBI Taxonomy" id="746691"/>
    <lineage>
        <taxon>Bacteria</taxon>
        <taxon>Bacillati</taxon>
        <taxon>Bacillota</taxon>
        <taxon>Bacilli</taxon>
        <taxon>Bacillales</taxon>
        <taxon>Bacillaceae</taxon>
        <taxon>Oceanobacillus</taxon>
    </lineage>
</organism>
<comment type="caution">
    <text evidence="1">The sequence shown here is derived from an EMBL/GenBank/DDBJ whole genome shotgun (WGS) entry which is preliminary data.</text>
</comment>
<evidence type="ECO:0008006" key="3">
    <source>
        <dbReference type="Google" id="ProtNLM"/>
    </source>
</evidence>